<dbReference type="InterPro" id="IPR016169">
    <property type="entry name" value="FAD-bd_PCMH_sub2"/>
</dbReference>
<comment type="subcellular location">
    <subcellularLocation>
        <location evidence="3 19">Cytoplasm</location>
    </subcellularLocation>
</comment>
<evidence type="ECO:0000256" key="19">
    <source>
        <dbReference type="HAMAP-Rule" id="MF_00037"/>
    </source>
</evidence>
<comment type="cofactor">
    <cofactor evidence="1 19">
        <name>FAD</name>
        <dbReference type="ChEBI" id="CHEBI:57692"/>
    </cofactor>
</comment>
<evidence type="ECO:0000256" key="4">
    <source>
        <dbReference type="ARBA" id="ARBA00004752"/>
    </source>
</evidence>
<evidence type="ECO:0000256" key="12">
    <source>
        <dbReference type="ARBA" id="ARBA00022960"/>
    </source>
</evidence>
<evidence type="ECO:0000256" key="15">
    <source>
        <dbReference type="ARBA" id="ARBA00023306"/>
    </source>
</evidence>
<comment type="catalytic activity">
    <reaction evidence="18 19">
        <text>UDP-N-acetyl-alpha-D-muramate + NADP(+) = UDP-N-acetyl-3-O-(1-carboxyvinyl)-alpha-D-glucosamine + NADPH + H(+)</text>
        <dbReference type="Rhea" id="RHEA:12248"/>
        <dbReference type="ChEBI" id="CHEBI:15378"/>
        <dbReference type="ChEBI" id="CHEBI:57783"/>
        <dbReference type="ChEBI" id="CHEBI:58349"/>
        <dbReference type="ChEBI" id="CHEBI:68483"/>
        <dbReference type="ChEBI" id="CHEBI:70757"/>
        <dbReference type="EC" id="1.3.1.98"/>
    </reaction>
</comment>
<evidence type="ECO:0000313" key="22">
    <source>
        <dbReference type="Proteomes" id="UP000641025"/>
    </source>
</evidence>
<accession>A0ABS0YQY3</accession>
<dbReference type="InterPro" id="IPR036635">
    <property type="entry name" value="MurB_C_sf"/>
</dbReference>
<feature type="active site" evidence="19">
    <location>
        <position position="313"/>
    </location>
</feature>
<keyword evidence="14 19" id="KW-0560">Oxidoreductase</keyword>
<evidence type="ECO:0000256" key="14">
    <source>
        <dbReference type="ARBA" id="ARBA00023002"/>
    </source>
</evidence>
<comment type="similarity">
    <text evidence="19">Belongs to the MurB family.</text>
</comment>
<evidence type="ECO:0000256" key="1">
    <source>
        <dbReference type="ARBA" id="ARBA00001974"/>
    </source>
</evidence>
<dbReference type="Gene3D" id="3.30.465.10">
    <property type="match status" value="1"/>
</dbReference>
<keyword evidence="11 19" id="KW-0521">NADP</keyword>
<evidence type="ECO:0000256" key="2">
    <source>
        <dbReference type="ARBA" id="ARBA00003921"/>
    </source>
</evidence>
<dbReference type="Gene3D" id="3.30.43.10">
    <property type="entry name" value="Uridine Diphospho-n-acetylenolpyruvylglucosamine Reductase, domain 2"/>
    <property type="match status" value="1"/>
</dbReference>
<feature type="active site" evidence="19">
    <location>
        <position position="171"/>
    </location>
</feature>
<reference evidence="21 22" key="1">
    <citation type="submission" date="2020-12" db="EMBL/GenBank/DDBJ databases">
        <title>Geomonas sp. Red259, isolated from paddy soil.</title>
        <authorList>
            <person name="Xu Z."/>
            <person name="Zhang Z."/>
            <person name="Masuda Y."/>
            <person name="Itoh H."/>
            <person name="Senoo K."/>
        </authorList>
    </citation>
    <scope>NUCLEOTIDE SEQUENCE [LARGE SCALE GENOMIC DNA]</scope>
    <source>
        <strain evidence="21 22">Red259</strain>
    </source>
</reference>
<dbReference type="SUPFAM" id="SSF56176">
    <property type="entry name" value="FAD-binding/transporter-associated domain-like"/>
    <property type="match status" value="1"/>
</dbReference>
<keyword evidence="9 19" id="KW-0285">Flavoprotein</keyword>
<sequence>MPNANLHADSRLNIEENVPLAPFTSFRIGGPARFLVGARSLRELQEALRFAQKMQLPFCILGGGSNLLISDDGFPGVAIRLLMHRVTRSGGMVQVQAGFDLTTLVHRTVAWGLSGLESLAGIPGTVGGAVRGNAGAYGGAIGDVLATVSVLDTVTLQTVTLRRDECAFGYRDCRFKRDPGLVVVGALLALVPGDPDQIAAKVAQTLAKREAKQLSCDKSAGSFFMNPKVDDADLIDRFEEDQGVRCRECRIPAGWLIDQAGLRNLRVGGAAVSHRHANYLVNTGAATAADMVQLARLVRKEVQMKLGVVLKEEVSPLGVVI</sequence>
<dbReference type="RefSeq" id="WP_199394847.1">
    <property type="nucleotide sequence ID" value="NZ_JAEMHK010000006.1"/>
</dbReference>
<dbReference type="NCBIfam" id="NF010480">
    <property type="entry name" value="PRK13905.1"/>
    <property type="match status" value="1"/>
</dbReference>
<keyword evidence="7 19" id="KW-0963">Cytoplasm</keyword>
<evidence type="ECO:0000256" key="9">
    <source>
        <dbReference type="ARBA" id="ARBA00022630"/>
    </source>
</evidence>
<dbReference type="HAMAP" id="MF_00037">
    <property type="entry name" value="MurB"/>
    <property type="match status" value="1"/>
</dbReference>
<dbReference type="Pfam" id="PF02873">
    <property type="entry name" value="MurB_C"/>
    <property type="match status" value="1"/>
</dbReference>
<dbReference type="InterPro" id="IPR006094">
    <property type="entry name" value="Oxid_FAD_bind_N"/>
</dbReference>
<dbReference type="Pfam" id="PF01565">
    <property type="entry name" value="FAD_binding_4"/>
    <property type="match status" value="1"/>
</dbReference>
<dbReference type="InterPro" id="IPR016166">
    <property type="entry name" value="FAD-bd_PCMH"/>
</dbReference>
<dbReference type="EC" id="1.3.1.98" evidence="5 19"/>
<dbReference type="PANTHER" id="PTHR21071">
    <property type="entry name" value="UDP-N-ACETYLENOLPYRUVOYLGLUCOSAMINE REDUCTASE"/>
    <property type="match status" value="1"/>
</dbReference>
<comment type="function">
    <text evidence="2 19">Cell wall formation.</text>
</comment>
<dbReference type="GO" id="GO:0008762">
    <property type="term" value="F:UDP-N-acetylmuramate dehydrogenase activity"/>
    <property type="evidence" value="ECO:0007669"/>
    <property type="project" value="UniProtKB-EC"/>
</dbReference>
<protein>
    <recommendedName>
        <fullName evidence="6 19">UDP-N-acetylenolpyruvoylglucosamine reductase</fullName>
        <ecNumber evidence="5 19">1.3.1.98</ecNumber>
    </recommendedName>
    <alternativeName>
        <fullName evidence="17 19">UDP-N-acetylmuramate dehydrogenase</fullName>
    </alternativeName>
</protein>
<dbReference type="InterPro" id="IPR036318">
    <property type="entry name" value="FAD-bd_PCMH-like_sf"/>
</dbReference>
<comment type="caution">
    <text evidence="21">The sequence shown here is derived from an EMBL/GenBank/DDBJ whole genome shotgun (WGS) entry which is preliminary data.</text>
</comment>
<dbReference type="Gene3D" id="3.90.78.10">
    <property type="entry name" value="UDP-N-acetylenolpyruvoylglucosamine reductase, C-terminal domain"/>
    <property type="match status" value="1"/>
</dbReference>
<feature type="active site" description="Proton donor" evidence="19">
    <location>
        <position position="222"/>
    </location>
</feature>
<evidence type="ECO:0000256" key="10">
    <source>
        <dbReference type="ARBA" id="ARBA00022827"/>
    </source>
</evidence>
<name>A0ABS0YQY3_9BACT</name>
<gene>
    <name evidence="19 21" type="primary">murB</name>
    <name evidence="21" type="ORF">JFN90_09330</name>
</gene>
<dbReference type="InterPro" id="IPR003170">
    <property type="entry name" value="MurB"/>
</dbReference>
<keyword evidence="22" id="KW-1185">Reference proteome</keyword>
<proteinExistence type="inferred from homology"/>
<keyword evidence="10 19" id="KW-0274">FAD</keyword>
<feature type="domain" description="FAD-binding PCMH-type" evidence="20">
    <location>
        <begin position="27"/>
        <end position="193"/>
    </location>
</feature>
<evidence type="ECO:0000256" key="5">
    <source>
        <dbReference type="ARBA" id="ARBA00012518"/>
    </source>
</evidence>
<dbReference type="Proteomes" id="UP000641025">
    <property type="component" value="Unassembled WGS sequence"/>
</dbReference>
<dbReference type="InterPro" id="IPR016167">
    <property type="entry name" value="FAD-bd_PCMH_sub1"/>
</dbReference>
<evidence type="ECO:0000256" key="13">
    <source>
        <dbReference type="ARBA" id="ARBA00022984"/>
    </source>
</evidence>
<evidence type="ECO:0000256" key="6">
    <source>
        <dbReference type="ARBA" id="ARBA00015188"/>
    </source>
</evidence>
<keyword evidence="15 19" id="KW-0131">Cell cycle</keyword>
<evidence type="ECO:0000259" key="20">
    <source>
        <dbReference type="PROSITE" id="PS51387"/>
    </source>
</evidence>
<evidence type="ECO:0000256" key="8">
    <source>
        <dbReference type="ARBA" id="ARBA00022618"/>
    </source>
</evidence>
<keyword evidence="8 19" id="KW-0132">Cell division</keyword>
<keyword evidence="12 19" id="KW-0133">Cell shape</keyword>
<evidence type="ECO:0000256" key="11">
    <source>
        <dbReference type="ARBA" id="ARBA00022857"/>
    </source>
</evidence>
<evidence type="ECO:0000256" key="18">
    <source>
        <dbReference type="ARBA" id="ARBA00048914"/>
    </source>
</evidence>
<dbReference type="InterPro" id="IPR011601">
    <property type="entry name" value="MurB_C"/>
</dbReference>
<evidence type="ECO:0000256" key="17">
    <source>
        <dbReference type="ARBA" id="ARBA00031026"/>
    </source>
</evidence>
<dbReference type="EMBL" id="JAEMHK010000006">
    <property type="protein sequence ID" value="MBJ6800334.1"/>
    <property type="molecule type" value="Genomic_DNA"/>
</dbReference>
<dbReference type="SUPFAM" id="SSF56194">
    <property type="entry name" value="Uridine diphospho-N-Acetylenolpyruvylglucosamine reductase, MurB, C-terminal domain"/>
    <property type="match status" value="1"/>
</dbReference>
<keyword evidence="16 19" id="KW-0961">Cell wall biogenesis/degradation</keyword>
<dbReference type="PROSITE" id="PS51387">
    <property type="entry name" value="FAD_PCMH"/>
    <property type="match status" value="1"/>
</dbReference>
<evidence type="ECO:0000256" key="16">
    <source>
        <dbReference type="ARBA" id="ARBA00023316"/>
    </source>
</evidence>
<evidence type="ECO:0000256" key="7">
    <source>
        <dbReference type="ARBA" id="ARBA00022490"/>
    </source>
</evidence>
<dbReference type="PANTHER" id="PTHR21071:SF4">
    <property type="entry name" value="UDP-N-ACETYLENOLPYRUVOYLGLUCOSAMINE REDUCTASE"/>
    <property type="match status" value="1"/>
</dbReference>
<dbReference type="NCBIfam" id="TIGR00179">
    <property type="entry name" value="murB"/>
    <property type="match status" value="1"/>
</dbReference>
<evidence type="ECO:0000313" key="21">
    <source>
        <dbReference type="EMBL" id="MBJ6800334.1"/>
    </source>
</evidence>
<keyword evidence="13 19" id="KW-0573">Peptidoglycan synthesis</keyword>
<comment type="pathway">
    <text evidence="4 19">Cell wall biogenesis; peptidoglycan biosynthesis.</text>
</comment>
<evidence type="ECO:0000256" key="3">
    <source>
        <dbReference type="ARBA" id="ARBA00004496"/>
    </source>
</evidence>
<organism evidence="21 22">
    <name type="scientific">Geomonas propionica</name>
    <dbReference type="NCBI Taxonomy" id="2798582"/>
    <lineage>
        <taxon>Bacteria</taxon>
        <taxon>Pseudomonadati</taxon>
        <taxon>Thermodesulfobacteriota</taxon>
        <taxon>Desulfuromonadia</taxon>
        <taxon>Geobacterales</taxon>
        <taxon>Geobacteraceae</taxon>
        <taxon>Geomonas</taxon>
    </lineage>
</organism>